<accession>L8GKD6</accession>
<evidence type="ECO:0000313" key="2">
    <source>
        <dbReference type="Proteomes" id="UP000011083"/>
    </source>
</evidence>
<dbReference type="Proteomes" id="UP000011083">
    <property type="component" value="Unassembled WGS sequence"/>
</dbReference>
<dbReference type="AlphaFoldDB" id="L8GKD6"/>
<dbReference type="EMBL" id="KB008103">
    <property type="protein sequence ID" value="ELR12636.1"/>
    <property type="molecule type" value="Genomic_DNA"/>
</dbReference>
<gene>
    <name evidence="1" type="ORF">ACA1_091460</name>
</gene>
<evidence type="ECO:0000313" key="1">
    <source>
        <dbReference type="EMBL" id="ELR12636.1"/>
    </source>
</evidence>
<dbReference type="RefSeq" id="XP_004334649.1">
    <property type="nucleotide sequence ID" value="XM_004334601.1"/>
</dbReference>
<dbReference type="VEuPathDB" id="AmoebaDB:ACA1_091460"/>
<dbReference type="KEGG" id="acan:ACA1_091460"/>
<reference evidence="1 2" key="1">
    <citation type="journal article" date="2013" name="Genome Biol.">
        <title>Genome of Acanthamoeba castellanii highlights extensive lateral gene transfer and early evolution of tyrosine kinase signaling.</title>
        <authorList>
            <person name="Clarke M."/>
            <person name="Lohan A.J."/>
            <person name="Liu B."/>
            <person name="Lagkouvardos I."/>
            <person name="Roy S."/>
            <person name="Zafar N."/>
            <person name="Bertelli C."/>
            <person name="Schilde C."/>
            <person name="Kianianmomeni A."/>
            <person name="Burglin T.R."/>
            <person name="Frech C."/>
            <person name="Turcotte B."/>
            <person name="Kopec K.O."/>
            <person name="Synnott J.M."/>
            <person name="Choo C."/>
            <person name="Paponov I."/>
            <person name="Finkler A."/>
            <person name="Soon Heng Tan C."/>
            <person name="Hutchins A.P."/>
            <person name="Weinmeier T."/>
            <person name="Rattei T."/>
            <person name="Chu J.S."/>
            <person name="Gimenez G."/>
            <person name="Irimia M."/>
            <person name="Rigden D.J."/>
            <person name="Fitzpatrick D.A."/>
            <person name="Lorenzo-Morales J."/>
            <person name="Bateman A."/>
            <person name="Chiu C.H."/>
            <person name="Tang P."/>
            <person name="Hegemann P."/>
            <person name="Fromm H."/>
            <person name="Raoult D."/>
            <person name="Greub G."/>
            <person name="Miranda-Saavedra D."/>
            <person name="Chen N."/>
            <person name="Nash P."/>
            <person name="Ginger M.L."/>
            <person name="Horn M."/>
            <person name="Schaap P."/>
            <person name="Caler L."/>
            <person name="Loftus B."/>
        </authorList>
    </citation>
    <scope>NUCLEOTIDE SEQUENCE [LARGE SCALE GENOMIC DNA]</scope>
    <source>
        <strain evidence="1 2">Neff</strain>
    </source>
</reference>
<proteinExistence type="predicted"/>
<name>L8GKD6_ACACF</name>
<sequence>MWRCGCDFNYWCFDSGQCGWTNNPIMFRRKWWLDMMHGIAHKHRNKVFEAGTYYSSEWLLPHWVVAESDGLFTHDEIGEGHERKYI</sequence>
<organism evidence="1 2">
    <name type="scientific">Acanthamoeba castellanii (strain ATCC 30010 / Neff)</name>
    <dbReference type="NCBI Taxonomy" id="1257118"/>
    <lineage>
        <taxon>Eukaryota</taxon>
        <taxon>Amoebozoa</taxon>
        <taxon>Discosea</taxon>
        <taxon>Longamoebia</taxon>
        <taxon>Centramoebida</taxon>
        <taxon>Acanthamoebidae</taxon>
        <taxon>Acanthamoeba</taxon>
    </lineage>
</organism>
<protein>
    <submittedName>
        <fullName evidence="1">Uncharacterized protein</fullName>
    </submittedName>
</protein>
<keyword evidence="2" id="KW-1185">Reference proteome</keyword>
<dbReference type="GeneID" id="14913157"/>